<comment type="caution">
    <text evidence="1">The sequence shown here is derived from an EMBL/GenBank/DDBJ whole genome shotgun (WGS) entry which is preliminary data.</text>
</comment>
<reference evidence="2" key="1">
    <citation type="submission" date="2018-05" db="EMBL/GenBank/DDBJ databases">
        <authorList>
            <person name="Li Y."/>
        </authorList>
    </citation>
    <scope>NUCLEOTIDE SEQUENCE [LARGE SCALE GENOMIC DNA]</scope>
    <source>
        <strain evidence="2">sk1b4</strain>
    </source>
</reference>
<dbReference type="Pfam" id="PF08843">
    <property type="entry name" value="AbiEii"/>
    <property type="match status" value="1"/>
</dbReference>
<protein>
    <recommendedName>
        <fullName evidence="3">Nucleotidyl transferase AbiEii/AbiGii toxin family protein</fullName>
    </recommendedName>
</protein>
<organism evidence="1 2">
    <name type="scientific">Ancrocorticia populi</name>
    <dbReference type="NCBI Taxonomy" id="2175228"/>
    <lineage>
        <taxon>Bacteria</taxon>
        <taxon>Bacillati</taxon>
        <taxon>Actinomycetota</taxon>
        <taxon>Actinomycetes</taxon>
        <taxon>Actinomycetales</taxon>
        <taxon>Actinomycetaceae</taxon>
        <taxon>Ancrocorticia</taxon>
    </lineage>
</organism>
<dbReference type="InterPro" id="IPR014942">
    <property type="entry name" value="AbiEii"/>
</dbReference>
<keyword evidence="2" id="KW-1185">Reference proteome</keyword>
<evidence type="ECO:0000313" key="1">
    <source>
        <dbReference type="EMBL" id="PWF26210.1"/>
    </source>
</evidence>
<evidence type="ECO:0000313" key="2">
    <source>
        <dbReference type="Proteomes" id="UP000245283"/>
    </source>
</evidence>
<evidence type="ECO:0008006" key="3">
    <source>
        <dbReference type="Google" id="ProtNLM"/>
    </source>
</evidence>
<dbReference type="EMBL" id="QETB01000004">
    <property type="protein sequence ID" value="PWF26210.1"/>
    <property type="molecule type" value="Genomic_DNA"/>
</dbReference>
<sequence length="304" mass="33600">MTQANERYGTARGVEAAIKDAAKKAAAVDPTLDTNKRIQLEYFNRFLSRIFSEGAESEWVLKGGTSILARIPSTRSTKDIDLYREGFTIEQALADLKRLAAIDLYDHFRFEYLGYETSIGADKQPYTDGYRVTFNIFIGVTGKGSLHIDLAVGAGMTDQVSTATSATALELPRLTSNPYRLYPVVDQIADKVCATMADYEGRPSSREKDLVDLVVFAVTQDIDGDALTLALETERRRRQMEPFSAFAIPPTWGPGYVKLSKSVPCCSDYRTVGAAAELASQLIDLALTGRAGGRKWTHKECRWV</sequence>
<dbReference type="OrthoDB" id="4084402at2"/>
<dbReference type="Proteomes" id="UP000245283">
    <property type="component" value="Unassembled WGS sequence"/>
</dbReference>
<gene>
    <name evidence="1" type="ORF">DD236_09095</name>
</gene>
<dbReference type="RefSeq" id="WP_109094037.1">
    <property type="nucleotide sequence ID" value="NZ_JBQDCU010000021.1"/>
</dbReference>
<proteinExistence type="predicted"/>
<accession>A0A2V1K548</accession>
<dbReference type="AlphaFoldDB" id="A0A2V1K548"/>
<name>A0A2V1K548_9ACTO</name>